<reference evidence="1 2" key="1">
    <citation type="submission" date="2015-11" db="EMBL/GenBank/DDBJ databases">
        <title>Draft Genome Sequence of the Strain BR 10423 (Rhizobium sp.) isolated from nodules of Mimosa pudica.</title>
        <authorList>
            <person name="Barauna A.C."/>
            <person name="Zilli J.E."/>
            <person name="Simoes-Araujo J.L."/>
            <person name="Reis V.M."/>
            <person name="James E.K."/>
            <person name="Reis F.B.Jr."/>
            <person name="Rouws L.F."/>
            <person name="Passos S.R."/>
            <person name="Gois S.R."/>
        </authorList>
    </citation>
    <scope>NUCLEOTIDE SEQUENCE [LARGE SCALE GENOMIC DNA]</scope>
    <source>
        <strain evidence="1 2">BR10423</strain>
    </source>
</reference>
<proteinExistence type="predicted"/>
<name>A0A125Q6I1_9HYPH</name>
<gene>
    <name evidence="1" type="ORF">AS026_12785</name>
</gene>
<dbReference type="AlphaFoldDB" id="A0A125Q6I1"/>
<evidence type="ECO:0000313" key="2">
    <source>
        <dbReference type="Proteomes" id="UP000068164"/>
    </source>
</evidence>
<accession>A0A125Q6I1</accession>
<protein>
    <submittedName>
        <fullName evidence="1">XRE family transcriptional regulator</fullName>
    </submittedName>
</protein>
<dbReference type="Proteomes" id="UP000068164">
    <property type="component" value="Unassembled WGS sequence"/>
</dbReference>
<sequence>MGAARALLRWRPEDLAEAAGISVAIVNGMEAQQGLLPDTPSARAIADAIAAAGVMVFGEGSVDGGPGVRLMAKPSAAIDVNVTQTVQYKEFLENDAPPGVGG</sequence>
<keyword evidence="2" id="KW-1185">Reference proteome</keyword>
<comment type="caution">
    <text evidence="1">The sequence shown here is derived from an EMBL/GenBank/DDBJ whole genome shotgun (WGS) entry which is preliminary data.</text>
</comment>
<dbReference type="GO" id="GO:0003677">
    <property type="term" value="F:DNA binding"/>
    <property type="evidence" value="ECO:0007669"/>
    <property type="project" value="InterPro"/>
</dbReference>
<dbReference type="InterPro" id="IPR010982">
    <property type="entry name" value="Lambda_DNA-bd_dom_sf"/>
</dbReference>
<organism evidence="1 2">
    <name type="scientific">Rhizobium altiplani</name>
    <dbReference type="NCBI Taxonomy" id="1864509"/>
    <lineage>
        <taxon>Bacteria</taxon>
        <taxon>Pseudomonadati</taxon>
        <taxon>Pseudomonadota</taxon>
        <taxon>Alphaproteobacteria</taxon>
        <taxon>Hyphomicrobiales</taxon>
        <taxon>Rhizobiaceae</taxon>
        <taxon>Rhizobium/Agrobacterium group</taxon>
        <taxon>Rhizobium</taxon>
    </lineage>
</organism>
<dbReference type="Gene3D" id="1.10.260.40">
    <property type="entry name" value="lambda repressor-like DNA-binding domains"/>
    <property type="match status" value="1"/>
</dbReference>
<evidence type="ECO:0000313" key="1">
    <source>
        <dbReference type="EMBL" id="KWV47987.1"/>
    </source>
</evidence>
<dbReference type="EMBL" id="LNCD01000101">
    <property type="protein sequence ID" value="KWV47987.1"/>
    <property type="molecule type" value="Genomic_DNA"/>
</dbReference>